<dbReference type="RefSeq" id="XP_024579367.1">
    <property type="nucleotide sequence ID" value="XM_024728941.1"/>
</dbReference>
<organism evidence="1 2">
    <name type="scientific">Plasmopara halstedii</name>
    <name type="common">Downy mildew of sunflower</name>
    <dbReference type="NCBI Taxonomy" id="4781"/>
    <lineage>
        <taxon>Eukaryota</taxon>
        <taxon>Sar</taxon>
        <taxon>Stramenopiles</taxon>
        <taxon>Oomycota</taxon>
        <taxon>Peronosporomycetes</taxon>
        <taxon>Peronosporales</taxon>
        <taxon>Peronosporaceae</taxon>
        <taxon>Plasmopara</taxon>
    </lineage>
</organism>
<proteinExistence type="predicted"/>
<keyword evidence="2" id="KW-1185">Reference proteome</keyword>
<dbReference type="AlphaFoldDB" id="A0A0P1API8"/>
<accession>A0A0P1API8</accession>
<evidence type="ECO:0000313" key="1">
    <source>
        <dbReference type="EMBL" id="CEG42998.1"/>
    </source>
</evidence>
<dbReference type="GeneID" id="36408280"/>
<dbReference type="Proteomes" id="UP000054928">
    <property type="component" value="Unassembled WGS sequence"/>
</dbReference>
<name>A0A0P1API8_PLAHL</name>
<dbReference type="EMBL" id="CCYD01000653">
    <property type="protein sequence ID" value="CEG42998.1"/>
    <property type="molecule type" value="Genomic_DNA"/>
</dbReference>
<protein>
    <submittedName>
        <fullName evidence="1">Uncharacterized protein</fullName>
    </submittedName>
</protein>
<reference evidence="2" key="1">
    <citation type="submission" date="2014-09" db="EMBL/GenBank/DDBJ databases">
        <authorList>
            <person name="Sharma Rahul"/>
            <person name="Thines Marco"/>
        </authorList>
    </citation>
    <scope>NUCLEOTIDE SEQUENCE [LARGE SCALE GENOMIC DNA]</scope>
</reference>
<evidence type="ECO:0000313" key="2">
    <source>
        <dbReference type="Proteomes" id="UP000054928"/>
    </source>
</evidence>
<sequence>MCRKLRGHQHTKHYIINKKLNVIIFLAIPTTSNISRLQEMIVFMLKTTVFRGRQESLL</sequence>